<dbReference type="Proteomes" id="UP000193675">
    <property type="component" value="Unassembled WGS sequence"/>
</dbReference>
<dbReference type="AlphaFoldDB" id="A0A0P7CS92"/>
<dbReference type="GO" id="GO:0016887">
    <property type="term" value="F:ATP hydrolysis activity"/>
    <property type="evidence" value="ECO:0007669"/>
    <property type="project" value="InterPro"/>
</dbReference>
<comment type="caution">
    <text evidence="1">The sequence shown here is derived from an EMBL/GenBank/DDBJ whole genome shotgun (WGS) entry which is preliminary data.</text>
</comment>
<dbReference type="EMBL" id="NBWC01000029">
    <property type="protein sequence ID" value="ORL62409.1"/>
    <property type="molecule type" value="Genomic_DNA"/>
</dbReference>
<gene>
    <name evidence="1" type="ORF">B7H17_18480</name>
</gene>
<organism evidence="1 2">
    <name type="scientific">Pseudomonas putida</name>
    <name type="common">Arthrobacter siderocapsulatus</name>
    <dbReference type="NCBI Taxonomy" id="303"/>
    <lineage>
        <taxon>Bacteria</taxon>
        <taxon>Pseudomonadati</taxon>
        <taxon>Pseudomonadota</taxon>
        <taxon>Gammaproteobacteria</taxon>
        <taxon>Pseudomonadales</taxon>
        <taxon>Pseudomonadaceae</taxon>
        <taxon>Pseudomonas</taxon>
    </lineage>
</organism>
<dbReference type="InterPro" id="IPR003959">
    <property type="entry name" value="ATPase_AAA_core"/>
</dbReference>
<dbReference type="Gene3D" id="3.40.50.300">
    <property type="entry name" value="P-loop containing nucleotide triphosphate hydrolases"/>
    <property type="match status" value="1"/>
</dbReference>
<name>A0A0P7CS92_PSEPU</name>
<proteinExistence type="predicted"/>
<reference evidence="1 2" key="1">
    <citation type="submission" date="2017-04" db="EMBL/GenBank/DDBJ databases">
        <title>Presence of VIM-2 positive Pseudomonas species in chickens and their surrounding environment.</title>
        <authorList>
            <person name="Zhang R."/>
        </authorList>
    </citation>
    <scope>NUCLEOTIDE SEQUENCE [LARGE SCALE GENOMIC DNA]</scope>
    <source>
        <strain evidence="1 2">DZ-C18</strain>
    </source>
</reference>
<evidence type="ECO:0000313" key="2">
    <source>
        <dbReference type="Proteomes" id="UP000193675"/>
    </source>
</evidence>
<evidence type="ECO:0000313" key="1">
    <source>
        <dbReference type="EMBL" id="ORL62409.1"/>
    </source>
</evidence>
<protein>
    <submittedName>
        <fullName evidence="1">Uncharacterized protein</fullName>
    </submittedName>
</protein>
<dbReference type="Pfam" id="PF00004">
    <property type="entry name" value="AAA"/>
    <property type="match status" value="1"/>
</dbReference>
<dbReference type="OrthoDB" id="7032518at2"/>
<dbReference type="InterPro" id="IPR027417">
    <property type="entry name" value="P-loop_NTPase"/>
</dbReference>
<dbReference type="GO" id="GO:0005524">
    <property type="term" value="F:ATP binding"/>
    <property type="evidence" value="ECO:0007669"/>
    <property type="project" value="InterPro"/>
</dbReference>
<accession>A0A0P7CS92</accession>
<dbReference type="RefSeq" id="WP_033741378.1">
    <property type="nucleotide sequence ID" value="NZ_NBWC01000029.1"/>
</dbReference>
<dbReference type="SUPFAM" id="SSF52540">
    <property type="entry name" value="P-loop containing nucleoside triphosphate hydrolases"/>
    <property type="match status" value="1"/>
</dbReference>
<sequence>MTTKSVLVYGPQGCGKTTKAAVIAKALGLSKIQDNWEPGTPVDLLNTLVLTSNCKSHLPFQRRIMSFDQAMLVVHQQGTAA</sequence>